<name>A0A6A3PRW6_9STRA</name>
<reference evidence="2 3" key="1">
    <citation type="submission" date="2018-08" db="EMBL/GenBank/DDBJ databases">
        <title>Genomic investigation of the strawberry pathogen Phytophthora fragariae indicates pathogenicity is determined by transcriptional variation in three key races.</title>
        <authorList>
            <person name="Adams T.M."/>
            <person name="Armitage A.D."/>
            <person name="Sobczyk M.K."/>
            <person name="Bates H.J."/>
            <person name="Dunwell J.M."/>
            <person name="Nellist C.F."/>
            <person name="Harrison R.J."/>
        </authorList>
    </citation>
    <scope>NUCLEOTIDE SEQUENCE [LARGE SCALE GENOMIC DNA]</scope>
    <source>
        <strain evidence="2 3">NOV-5</strain>
    </source>
</reference>
<proteinExistence type="predicted"/>
<accession>A0A6A3PRW6</accession>
<gene>
    <name evidence="2" type="ORF">PF006_g31275</name>
</gene>
<feature type="region of interest" description="Disordered" evidence="1">
    <location>
        <begin position="245"/>
        <end position="283"/>
    </location>
</feature>
<dbReference type="AlphaFoldDB" id="A0A6A3PRW6"/>
<comment type="caution">
    <text evidence="2">The sequence shown here is derived from an EMBL/GenBank/DDBJ whole genome shotgun (WGS) entry which is preliminary data.</text>
</comment>
<protein>
    <submittedName>
        <fullName evidence="2">Uncharacterized protein</fullName>
    </submittedName>
</protein>
<evidence type="ECO:0000313" key="2">
    <source>
        <dbReference type="EMBL" id="KAE9061943.1"/>
    </source>
</evidence>
<feature type="compositionally biased region" description="Polar residues" evidence="1">
    <location>
        <begin position="251"/>
        <end position="265"/>
    </location>
</feature>
<evidence type="ECO:0000313" key="3">
    <source>
        <dbReference type="Proteomes" id="UP000440732"/>
    </source>
</evidence>
<feature type="compositionally biased region" description="Polar residues" evidence="1">
    <location>
        <begin position="274"/>
        <end position="283"/>
    </location>
</feature>
<evidence type="ECO:0000256" key="1">
    <source>
        <dbReference type="SAM" id="MobiDB-lite"/>
    </source>
</evidence>
<organism evidence="2 3">
    <name type="scientific">Phytophthora fragariae</name>
    <dbReference type="NCBI Taxonomy" id="53985"/>
    <lineage>
        <taxon>Eukaryota</taxon>
        <taxon>Sar</taxon>
        <taxon>Stramenopiles</taxon>
        <taxon>Oomycota</taxon>
        <taxon>Peronosporomycetes</taxon>
        <taxon>Peronosporales</taxon>
        <taxon>Peronosporaceae</taxon>
        <taxon>Phytophthora</taxon>
    </lineage>
</organism>
<dbReference type="EMBL" id="QXGA01006798">
    <property type="protein sequence ID" value="KAE9061943.1"/>
    <property type="molecule type" value="Genomic_DNA"/>
</dbReference>
<sequence>MKDSGGLGHGRAQDRCGLVYGDEEMCLQPTNEPGDGGRRRHVNGARIRGDERVRDVRKDVQDELCRGNESKDAVYVCENDECGLAVAQETSYFSAGARMIVVFGGLVAHDCGDQGGSGVCRAGGGQASGSVCAGRCAHCTHNNRECYQYGGDDVDCRSKATVPSAMDTTRTSAREATAVDDRLHGGATVPGETLMTLTNTESATITKVTTTSDGGCKGEATATLRGPLTRAAKRCQQAAAKTRQAVRESDVGNSSEKPATANLDTNACCRRRSGPTTPQTARR</sequence>
<dbReference type="Proteomes" id="UP000440732">
    <property type="component" value="Unassembled WGS sequence"/>
</dbReference>